<dbReference type="Pfam" id="PF03372">
    <property type="entry name" value="Exo_endo_phos"/>
    <property type="match status" value="1"/>
</dbReference>
<dbReference type="Proteomes" id="UP001552299">
    <property type="component" value="Unassembled WGS sequence"/>
</dbReference>
<evidence type="ECO:0008006" key="6">
    <source>
        <dbReference type="Google" id="ProtNLM"/>
    </source>
</evidence>
<dbReference type="PANTHER" id="PTHR33710:SF62">
    <property type="entry name" value="DUF4283 DOMAIN PROTEIN"/>
    <property type="match status" value="1"/>
</dbReference>
<evidence type="ECO:0000313" key="5">
    <source>
        <dbReference type="Proteomes" id="UP001552299"/>
    </source>
</evidence>
<dbReference type="Gene3D" id="3.60.10.10">
    <property type="entry name" value="Endonuclease/exonuclease/phosphatase"/>
    <property type="match status" value="1"/>
</dbReference>
<feature type="region of interest" description="Disordered" evidence="1">
    <location>
        <begin position="229"/>
        <end position="255"/>
    </location>
</feature>
<reference evidence="4 5" key="1">
    <citation type="journal article" date="2024" name="Plant Biotechnol. J.">
        <title>Dendrobium thyrsiflorum genome and its molecular insights into genes involved in important horticultural traits.</title>
        <authorList>
            <person name="Chen B."/>
            <person name="Wang J.Y."/>
            <person name="Zheng P.J."/>
            <person name="Li K.L."/>
            <person name="Liang Y.M."/>
            <person name="Chen X.F."/>
            <person name="Zhang C."/>
            <person name="Zhao X."/>
            <person name="He X."/>
            <person name="Zhang G.Q."/>
            <person name="Liu Z.J."/>
            <person name="Xu Q."/>
        </authorList>
    </citation>
    <scope>NUCLEOTIDE SEQUENCE [LARGE SCALE GENOMIC DNA]</scope>
    <source>
        <strain evidence="4">GZMU011</strain>
    </source>
</reference>
<keyword evidence="5" id="KW-1185">Reference proteome</keyword>
<name>A0ABD0UGN4_DENTH</name>
<dbReference type="AlphaFoldDB" id="A0ABD0UGN4"/>
<accession>A0ABD0UGN4</accession>
<feature type="domain" description="Reverse transcriptase zinc-binding" evidence="3">
    <location>
        <begin position="696"/>
        <end position="738"/>
    </location>
</feature>
<dbReference type="SUPFAM" id="SSF56219">
    <property type="entry name" value="DNase I-like"/>
    <property type="match status" value="1"/>
</dbReference>
<gene>
    <name evidence="4" type="ORF">M5K25_017849</name>
</gene>
<dbReference type="Pfam" id="PF13966">
    <property type="entry name" value="zf-RVT"/>
    <property type="match status" value="1"/>
</dbReference>
<dbReference type="CDD" id="cd06222">
    <property type="entry name" value="RNase_H_like"/>
    <property type="match status" value="1"/>
</dbReference>
<dbReference type="InterPro" id="IPR036691">
    <property type="entry name" value="Endo/exonu/phosph_ase_sf"/>
</dbReference>
<dbReference type="InterPro" id="IPR026960">
    <property type="entry name" value="RVT-Znf"/>
</dbReference>
<evidence type="ECO:0000313" key="4">
    <source>
        <dbReference type="EMBL" id="KAL0911913.1"/>
    </source>
</evidence>
<evidence type="ECO:0000256" key="1">
    <source>
        <dbReference type="SAM" id="MobiDB-lite"/>
    </source>
</evidence>
<dbReference type="InterPro" id="IPR044730">
    <property type="entry name" value="RNase_H-like_dom_plant"/>
</dbReference>
<evidence type="ECO:0000259" key="3">
    <source>
        <dbReference type="Pfam" id="PF13966"/>
    </source>
</evidence>
<evidence type="ECO:0000259" key="2">
    <source>
        <dbReference type="Pfam" id="PF03372"/>
    </source>
</evidence>
<sequence length="1021" mass="114964">MAVPLSGAPSGSGPVICPILADPGFLSSVNKSRSFKDVIAGASASSFPDLRPTTHCGLTSLWVSEEEVLALAAPFQYALVGKFSLRRPKLDLIRNFFFNLKLSAAFSIIKWSPLFDISTETPIVPIWISFPELRPHFFSHRILHGLGCLFGRPLQIDNATAMGSRPSIARDDVTIGGNNSLIGIEADLTKVSKSLSLDVTNMVPVVVIPTIFDTSLNADRDNALQCDSALAPNDDSGSVCPSDKSDDQWEEEEINSDAERDTLLDSHLVCNAKASKDDSEWTYVKGKNRGCAKVEARVRIRNLCRIHSIHLLVIIEPMVNASKISVCMKNFDFQNNYASLSGRIWIFWNNLVNLSIIDDYFQVVHCSFNLFNTQVFSSFVYASCSKSGRTSLWQNLCQWASAISGPWMLGGDFNIITQSEEKMGGAAPNLNAMEDFNDMIRNCCLSDIGFTGSSFTWSNNRVWERLDRVLFNGDWINSFTNSRIQHLSRTASNHCPLLINVSNKALQGIHSFRFQNMWLKDVNFSLLVKENWDEPISYYQAENIVVDLEHQLVHSLNLSILDGDLLSNAKVNLLKLQEMEEIYWRQKSASKFIAEGETNTKFFHNLVKTRRVKSSIKAIKLDSGDWTFDSQVIIDSAVNYFKNSLGYADSNIKNISNPNLIPSIISTVDNSSLSQIPVEAEILSAIMAMNRDSVAGFIPVDVQLQKKDIILTSKCQCCSSVETILHVFLKSPIAVKVWNMVQSGLSLYLDLQASSVCSFLNSLLHLNGVKPWMMVFPLTIFWLLWEARNCCKHAGIKMCAMRIMNSFIYRINQLWKAKVLTHKHFQGRRHWCKFFNIKYELIPILPVTTSVVWRKPLPGEFKLNIHVVIIDQFCGIGGLLRDSDGKFIFGFSCFLRDPDIITGFIYGILFACKDRNCIIGQRLIIEVDNEEVPKIFLYRKNVNLKAFYYYHQLVEIMRHSVFNFNFISSKANGPAVGLAGLGRLFESSKFFDLISMPKRIRGLIYLDAIGFLFGAATLDCY</sequence>
<dbReference type="EMBL" id="JANQDX010000014">
    <property type="protein sequence ID" value="KAL0911913.1"/>
    <property type="molecule type" value="Genomic_DNA"/>
</dbReference>
<proteinExistence type="predicted"/>
<dbReference type="InterPro" id="IPR005135">
    <property type="entry name" value="Endo/exonuclease/phosphatase"/>
</dbReference>
<comment type="caution">
    <text evidence="4">The sequence shown here is derived from an EMBL/GenBank/DDBJ whole genome shotgun (WGS) entry which is preliminary data.</text>
</comment>
<dbReference type="PANTHER" id="PTHR33710">
    <property type="entry name" value="BNAC02G09200D PROTEIN"/>
    <property type="match status" value="1"/>
</dbReference>
<protein>
    <recommendedName>
        <fullName evidence="6">DUF4283 domain-containing protein</fullName>
    </recommendedName>
</protein>
<feature type="domain" description="Endonuclease/exonuclease/phosphatase" evidence="2">
    <location>
        <begin position="371"/>
        <end position="482"/>
    </location>
</feature>
<organism evidence="4 5">
    <name type="scientific">Dendrobium thyrsiflorum</name>
    <name type="common">Pinecone-like raceme dendrobium</name>
    <name type="synonym">Orchid</name>
    <dbReference type="NCBI Taxonomy" id="117978"/>
    <lineage>
        <taxon>Eukaryota</taxon>
        <taxon>Viridiplantae</taxon>
        <taxon>Streptophyta</taxon>
        <taxon>Embryophyta</taxon>
        <taxon>Tracheophyta</taxon>
        <taxon>Spermatophyta</taxon>
        <taxon>Magnoliopsida</taxon>
        <taxon>Liliopsida</taxon>
        <taxon>Asparagales</taxon>
        <taxon>Orchidaceae</taxon>
        <taxon>Epidendroideae</taxon>
        <taxon>Malaxideae</taxon>
        <taxon>Dendrobiinae</taxon>
        <taxon>Dendrobium</taxon>
    </lineage>
</organism>